<evidence type="ECO:0000256" key="1">
    <source>
        <dbReference type="ARBA" id="ARBA00022448"/>
    </source>
</evidence>
<evidence type="ECO:0000313" key="3">
    <source>
        <dbReference type="EMBL" id="GAG77673.1"/>
    </source>
</evidence>
<dbReference type="Gene3D" id="3.40.50.300">
    <property type="entry name" value="P-loop containing nucleotide triphosphate hydrolases"/>
    <property type="match status" value="1"/>
</dbReference>
<dbReference type="InterPro" id="IPR003439">
    <property type="entry name" value="ABC_transporter-like_ATP-bd"/>
</dbReference>
<proteinExistence type="predicted"/>
<dbReference type="PANTHER" id="PTHR42788:SF13">
    <property type="entry name" value="ALIPHATIC SULFONATES IMPORT ATP-BINDING PROTEIN SSUB"/>
    <property type="match status" value="1"/>
</dbReference>
<reference evidence="3" key="1">
    <citation type="journal article" date="2014" name="Front. Microbiol.">
        <title>High frequency of phylogenetically diverse reductive dehalogenase-homologous genes in deep subseafloor sedimentary metagenomes.</title>
        <authorList>
            <person name="Kawai M."/>
            <person name="Futagami T."/>
            <person name="Toyoda A."/>
            <person name="Takaki Y."/>
            <person name="Nishi S."/>
            <person name="Hori S."/>
            <person name="Arai W."/>
            <person name="Tsubouchi T."/>
            <person name="Morono Y."/>
            <person name="Uchiyama I."/>
            <person name="Ito T."/>
            <person name="Fujiyama A."/>
            <person name="Inagaki F."/>
            <person name="Takami H."/>
        </authorList>
    </citation>
    <scope>NUCLEOTIDE SEQUENCE</scope>
    <source>
        <strain evidence="3">Expedition CK06-06</strain>
    </source>
</reference>
<dbReference type="PANTHER" id="PTHR42788">
    <property type="entry name" value="TAURINE IMPORT ATP-BINDING PROTEIN-RELATED"/>
    <property type="match status" value="1"/>
</dbReference>
<evidence type="ECO:0000259" key="2">
    <source>
        <dbReference type="Pfam" id="PF00005"/>
    </source>
</evidence>
<dbReference type="GO" id="GO:0005524">
    <property type="term" value="F:ATP binding"/>
    <property type="evidence" value="ECO:0007669"/>
    <property type="project" value="InterPro"/>
</dbReference>
<accession>X1B020</accession>
<dbReference type="AlphaFoldDB" id="X1B020"/>
<feature type="domain" description="ABC transporter" evidence="2">
    <location>
        <begin position="24"/>
        <end position="79"/>
    </location>
</feature>
<protein>
    <recommendedName>
        <fullName evidence="2">ABC transporter domain-containing protein</fullName>
    </recommendedName>
</protein>
<feature type="non-terminal residue" evidence="3">
    <location>
        <position position="86"/>
    </location>
</feature>
<dbReference type="InterPro" id="IPR050166">
    <property type="entry name" value="ABC_transporter_ATP-bind"/>
</dbReference>
<dbReference type="EMBL" id="BART01013491">
    <property type="protein sequence ID" value="GAG77673.1"/>
    <property type="molecule type" value="Genomic_DNA"/>
</dbReference>
<keyword evidence="1" id="KW-0813">Transport</keyword>
<gene>
    <name evidence="3" type="ORF">S01H4_27555</name>
</gene>
<name>X1B020_9ZZZZ</name>
<dbReference type="SUPFAM" id="SSF52540">
    <property type="entry name" value="P-loop containing nucleoside triphosphate hydrolases"/>
    <property type="match status" value="1"/>
</dbReference>
<comment type="caution">
    <text evidence="3">The sequence shown here is derived from an EMBL/GenBank/DDBJ whole genome shotgun (WGS) entry which is preliminary data.</text>
</comment>
<sequence>MSLLEVKNLSKNFYKKDGNVISVLSNINLSINKGETFAIIGPNGSGKTTLLRILGLLESPTQGEIRYLGKEITNLSRKEKTLYRRK</sequence>
<dbReference type="GO" id="GO:0016887">
    <property type="term" value="F:ATP hydrolysis activity"/>
    <property type="evidence" value="ECO:0007669"/>
    <property type="project" value="InterPro"/>
</dbReference>
<dbReference type="Pfam" id="PF00005">
    <property type="entry name" value="ABC_tran"/>
    <property type="match status" value="1"/>
</dbReference>
<organism evidence="3">
    <name type="scientific">marine sediment metagenome</name>
    <dbReference type="NCBI Taxonomy" id="412755"/>
    <lineage>
        <taxon>unclassified sequences</taxon>
        <taxon>metagenomes</taxon>
        <taxon>ecological metagenomes</taxon>
    </lineage>
</organism>
<dbReference type="InterPro" id="IPR027417">
    <property type="entry name" value="P-loop_NTPase"/>
</dbReference>